<name>F2B054_RHOBT</name>
<dbReference type="EMBL" id="AFAR01000276">
    <property type="protein sequence ID" value="EGF24688.1"/>
    <property type="molecule type" value="Genomic_DNA"/>
</dbReference>
<organism evidence="1 2">
    <name type="scientific">Rhodopirellula baltica WH47</name>
    <dbReference type="NCBI Taxonomy" id="991778"/>
    <lineage>
        <taxon>Bacteria</taxon>
        <taxon>Pseudomonadati</taxon>
        <taxon>Planctomycetota</taxon>
        <taxon>Planctomycetia</taxon>
        <taxon>Pirellulales</taxon>
        <taxon>Pirellulaceae</taxon>
        <taxon>Rhodopirellula</taxon>
    </lineage>
</organism>
<sequence>MIARSLFFNRLRKISTANPKVESGNDDFRRLCRCSVIHPVLRTETEASAPLICVFRESW</sequence>
<comment type="caution">
    <text evidence="1">The sequence shown here is derived from an EMBL/GenBank/DDBJ whole genome shotgun (WGS) entry which is preliminary data.</text>
</comment>
<proteinExistence type="predicted"/>
<reference evidence="1 2" key="1">
    <citation type="journal article" date="2013" name="Mar. Genomics">
        <title>Expression of sulfatases in Rhodopirellula baltica and the diversity of sulfatases in the genus Rhodopirellula.</title>
        <authorList>
            <person name="Wegner C.E."/>
            <person name="Richter-Heitmann T."/>
            <person name="Klindworth A."/>
            <person name="Klockow C."/>
            <person name="Richter M."/>
            <person name="Achstetter T."/>
            <person name="Glockner F.O."/>
            <person name="Harder J."/>
        </authorList>
    </citation>
    <scope>NUCLEOTIDE SEQUENCE [LARGE SCALE GENOMIC DNA]</scope>
    <source>
        <strain evidence="1 2">WH47</strain>
    </source>
</reference>
<evidence type="ECO:0000313" key="2">
    <source>
        <dbReference type="Proteomes" id="UP000006222"/>
    </source>
</evidence>
<gene>
    <name evidence="1" type="ORF">RBWH47_01912</name>
</gene>
<protein>
    <submittedName>
        <fullName evidence="1">Uncharacterized protein</fullName>
    </submittedName>
</protein>
<dbReference type="AlphaFoldDB" id="F2B054"/>
<accession>F2B054</accession>
<evidence type="ECO:0000313" key="1">
    <source>
        <dbReference type="EMBL" id="EGF24688.1"/>
    </source>
</evidence>
<dbReference type="Proteomes" id="UP000006222">
    <property type="component" value="Unassembled WGS sequence"/>
</dbReference>
<dbReference type="PATRIC" id="fig|991778.3.peg.5682"/>